<dbReference type="GO" id="GO:0003743">
    <property type="term" value="F:translation initiation factor activity"/>
    <property type="evidence" value="ECO:0007669"/>
    <property type="project" value="UniProtKB-KW"/>
</dbReference>
<geneLocation type="chloroplast" evidence="6"/>
<protein>
    <submittedName>
        <fullName evidence="6">Translational initiation factor 1</fullName>
    </submittedName>
</protein>
<comment type="function">
    <text evidence="1">One of the essential components for the initiation of protein synthesis. Stabilizes the binding of IF-2 and IF-3 on the 30S subunit to which N-formylmethionyl-tRNA(fMet) subsequently binds. Helps modulate mRNA selection, yielding the 30S pre-initiation complex (PIC). Upon addition of the 50S ribosomal subunit IF-1, IF-2 and IF-3 are released leaving the mature 70S translation initiation complex.</text>
</comment>
<dbReference type="EMBL" id="OK377277">
    <property type="protein sequence ID" value="WNR57496.1"/>
    <property type="molecule type" value="Genomic_DNA"/>
</dbReference>
<evidence type="ECO:0000256" key="5">
    <source>
        <dbReference type="ARBA" id="ARBA00022917"/>
    </source>
</evidence>
<organism evidence="6">
    <name type="scientific">Muellerina celastroides</name>
    <dbReference type="NCBI Taxonomy" id="286087"/>
    <lineage>
        <taxon>Eukaryota</taxon>
        <taxon>Viridiplantae</taxon>
        <taxon>Streptophyta</taxon>
        <taxon>Embryophyta</taxon>
        <taxon>Tracheophyta</taxon>
        <taxon>Spermatophyta</taxon>
        <taxon>Magnoliopsida</taxon>
        <taxon>eudicotyledons</taxon>
        <taxon>Gunneridae</taxon>
        <taxon>Pentapetalae</taxon>
        <taxon>Santalales</taxon>
        <taxon>Loranthaceae</taxon>
        <taxon>Lorantheae</taxon>
        <taxon>Ileostylinae</taxon>
        <taxon>Muellerina</taxon>
    </lineage>
</organism>
<gene>
    <name evidence="6" type="primary">infA</name>
</gene>
<evidence type="ECO:0000256" key="2">
    <source>
        <dbReference type="ARBA" id="ARBA00010939"/>
    </source>
</evidence>
<dbReference type="InterPro" id="IPR012340">
    <property type="entry name" value="NA-bd_OB-fold"/>
</dbReference>
<accession>A0AA96M0L4</accession>
<sequence>MTSQWYVSQIWLDNEDQILSYVWRKDPTQILTDNRVKIEINRYDLTKGRIIYRLCNKELDPFFNFHLS</sequence>
<dbReference type="InterPro" id="IPR004368">
    <property type="entry name" value="TIF_IF1"/>
</dbReference>
<dbReference type="RefSeq" id="YP_010974853.1">
    <property type="nucleotide sequence ID" value="NC_084057.1"/>
</dbReference>
<reference evidence="6" key="1">
    <citation type="submission" date="2021-10" db="EMBL/GenBank/DDBJ databases">
        <authorList>
            <person name="Rigault P."/>
            <person name="Bedon F."/>
        </authorList>
    </citation>
    <scope>NUCLEOTIDE SEQUENCE</scope>
</reference>
<dbReference type="GO" id="GO:0005829">
    <property type="term" value="C:cytosol"/>
    <property type="evidence" value="ECO:0007669"/>
    <property type="project" value="TreeGrafter"/>
</dbReference>
<evidence type="ECO:0000313" key="6">
    <source>
        <dbReference type="EMBL" id="WNR57496.1"/>
    </source>
</evidence>
<name>A0AA96M0L4_9MAGN</name>
<dbReference type="PANTHER" id="PTHR33370:SF1">
    <property type="entry name" value="TRANSLATION INITIATION FACTOR IF-1, CHLOROPLASTIC"/>
    <property type="match status" value="1"/>
</dbReference>
<keyword evidence="5" id="KW-0648">Protein biosynthesis</keyword>
<comment type="subunit">
    <text evidence="3">Component of the 30S ribosomal translation pre-initiation complex which assembles on the 30S ribosome in the order IF-2 and IF-3, IF-1 and N-formylmethionyl-tRNA(fMet); mRNA recruitment can occur at any time during PIC assembly.</text>
</comment>
<keyword evidence="6" id="KW-0150">Chloroplast</keyword>
<evidence type="ECO:0000256" key="4">
    <source>
        <dbReference type="ARBA" id="ARBA00022540"/>
    </source>
</evidence>
<dbReference type="AlphaFoldDB" id="A0AA96M0L4"/>
<keyword evidence="6" id="KW-0934">Plastid</keyword>
<dbReference type="GO" id="GO:0043022">
    <property type="term" value="F:ribosome binding"/>
    <property type="evidence" value="ECO:0007669"/>
    <property type="project" value="TreeGrafter"/>
</dbReference>
<dbReference type="GeneID" id="86112409"/>
<evidence type="ECO:0000256" key="1">
    <source>
        <dbReference type="ARBA" id="ARBA00003935"/>
    </source>
</evidence>
<dbReference type="Gene3D" id="2.40.50.140">
    <property type="entry name" value="Nucleic acid-binding proteins"/>
    <property type="match status" value="1"/>
</dbReference>
<proteinExistence type="inferred from homology"/>
<comment type="similarity">
    <text evidence="2">Belongs to the IF-1 family.</text>
</comment>
<evidence type="ECO:0000256" key="3">
    <source>
        <dbReference type="ARBA" id="ARBA00011599"/>
    </source>
</evidence>
<dbReference type="PANTHER" id="PTHR33370">
    <property type="entry name" value="TRANSLATION INITIATION FACTOR IF-1, CHLOROPLASTIC"/>
    <property type="match status" value="1"/>
</dbReference>
<dbReference type="SUPFAM" id="SSF50249">
    <property type="entry name" value="Nucleic acid-binding proteins"/>
    <property type="match status" value="1"/>
</dbReference>
<keyword evidence="4 6" id="KW-0396">Initiation factor</keyword>